<dbReference type="PANTHER" id="PTHR43649">
    <property type="entry name" value="ARABINOSE-BINDING PROTEIN-RELATED"/>
    <property type="match status" value="1"/>
</dbReference>
<dbReference type="PANTHER" id="PTHR43649:SF12">
    <property type="entry name" value="DIACETYLCHITOBIOSE BINDING PROTEIN DASA"/>
    <property type="match status" value="1"/>
</dbReference>
<dbReference type="Proteomes" id="UP001595755">
    <property type="component" value="Unassembled WGS sequence"/>
</dbReference>
<sequence length="438" mass="48021">MFATKKMMACFMAVTLLLSACSANKNGEAGAGGSTASGGKEKVEITFAESIPSKERTAVLKQLIDDFQAKNPDIKVNFESNPVEQAREKLIAMATAKNLPDVFEVSNSWIGPLAVNNALEDLEPYVDKFANRTDFTDSAMALGKSYGDKLYWIPYGTYGIAVYYNKKMFADAGLQPPATTEDFYNAAKALTNPANNQYGYSFRGGVYGFTHALLWMMGATGVNSLFDENGKSLLDSPQAVEALSKYASLYIDKLVPADSLNWSYKETVEAFTTGVTAMLIQSNEVVAISKEKMGDNFGTAMLPLGPSGKQFDTSGQNGYAIASTSKHKEAAAKLLEYLMSAEPNLKFTKFSGFTPVLKSIQDDPAFSDGPIKVYKDQMNSSDIEYANLPTYLPEWSEFITQFSTSEVQKLILKQQTAEQTAKNLADFLNEAMDKWNKK</sequence>
<keyword evidence="3" id="KW-1185">Reference proteome</keyword>
<organism evidence="2 3">
    <name type="scientific">Cohnella boryungensis</name>
    <dbReference type="NCBI Taxonomy" id="768479"/>
    <lineage>
        <taxon>Bacteria</taxon>
        <taxon>Bacillati</taxon>
        <taxon>Bacillota</taxon>
        <taxon>Bacilli</taxon>
        <taxon>Bacillales</taxon>
        <taxon>Paenibacillaceae</taxon>
        <taxon>Cohnella</taxon>
    </lineage>
</organism>
<dbReference type="EMBL" id="JBHSED010000058">
    <property type="protein sequence ID" value="MFC4306439.1"/>
    <property type="molecule type" value="Genomic_DNA"/>
</dbReference>
<name>A0ABV8SFT2_9BACL</name>
<feature type="chain" id="PRO_5045613362" evidence="1">
    <location>
        <begin position="26"/>
        <end position="438"/>
    </location>
</feature>
<dbReference type="SUPFAM" id="SSF53850">
    <property type="entry name" value="Periplasmic binding protein-like II"/>
    <property type="match status" value="1"/>
</dbReference>
<evidence type="ECO:0000313" key="2">
    <source>
        <dbReference type="EMBL" id="MFC4306439.1"/>
    </source>
</evidence>
<proteinExistence type="predicted"/>
<dbReference type="Pfam" id="PF01547">
    <property type="entry name" value="SBP_bac_1"/>
    <property type="match status" value="1"/>
</dbReference>
<dbReference type="InterPro" id="IPR006059">
    <property type="entry name" value="SBP"/>
</dbReference>
<evidence type="ECO:0000313" key="3">
    <source>
        <dbReference type="Proteomes" id="UP001595755"/>
    </source>
</evidence>
<reference evidence="3" key="1">
    <citation type="journal article" date="2019" name="Int. J. Syst. Evol. Microbiol.">
        <title>The Global Catalogue of Microorganisms (GCM) 10K type strain sequencing project: providing services to taxonomists for standard genome sequencing and annotation.</title>
        <authorList>
            <consortium name="The Broad Institute Genomics Platform"/>
            <consortium name="The Broad Institute Genome Sequencing Center for Infectious Disease"/>
            <person name="Wu L."/>
            <person name="Ma J."/>
        </authorList>
    </citation>
    <scope>NUCLEOTIDE SEQUENCE [LARGE SCALE GENOMIC DNA]</scope>
    <source>
        <strain evidence="3">CGMCC 4.1641</strain>
    </source>
</reference>
<keyword evidence="1" id="KW-0732">Signal</keyword>
<accession>A0ABV8SFT2</accession>
<evidence type="ECO:0000256" key="1">
    <source>
        <dbReference type="SAM" id="SignalP"/>
    </source>
</evidence>
<feature type="signal peptide" evidence="1">
    <location>
        <begin position="1"/>
        <end position="25"/>
    </location>
</feature>
<dbReference type="RefSeq" id="WP_204605107.1">
    <property type="nucleotide sequence ID" value="NZ_JBHSED010000058.1"/>
</dbReference>
<gene>
    <name evidence="2" type="ORF">ACFO1S_23730</name>
</gene>
<dbReference type="CDD" id="cd13585">
    <property type="entry name" value="PBP2_TMBP_like"/>
    <property type="match status" value="1"/>
</dbReference>
<dbReference type="PROSITE" id="PS51257">
    <property type="entry name" value="PROKAR_LIPOPROTEIN"/>
    <property type="match status" value="1"/>
</dbReference>
<dbReference type="InterPro" id="IPR050490">
    <property type="entry name" value="Bact_solute-bd_prot1"/>
</dbReference>
<protein>
    <submittedName>
        <fullName evidence="2">ABC transporter substrate-binding protein</fullName>
    </submittedName>
</protein>
<comment type="caution">
    <text evidence="2">The sequence shown here is derived from an EMBL/GenBank/DDBJ whole genome shotgun (WGS) entry which is preliminary data.</text>
</comment>
<dbReference type="Gene3D" id="3.40.190.10">
    <property type="entry name" value="Periplasmic binding protein-like II"/>
    <property type="match status" value="1"/>
</dbReference>